<dbReference type="VEuPathDB" id="FungiDB:BO82DRAFT_108981"/>
<dbReference type="AlphaFoldDB" id="A0A319DLP0"/>
<dbReference type="PANTHER" id="PTHR38119:SF2">
    <property type="entry name" value="TRANSCRIPTION FACTOR DOMAIN-CONTAINING PROTEIN"/>
    <property type="match status" value="1"/>
</dbReference>
<dbReference type="GeneID" id="37132536"/>
<accession>A0A319DLP0</accession>
<dbReference type="STRING" id="1448315.A0A319DLP0"/>
<dbReference type="PANTHER" id="PTHR38119">
    <property type="entry name" value="BTB DOMAIN-CONTAINING PROTEIN-RELATED"/>
    <property type="match status" value="1"/>
</dbReference>
<evidence type="ECO:0000313" key="2">
    <source>
        <dbReference type="Proteomes" id="UP000248340"/>
    </source>
</evidence>
<organism evidence="1 2">
    <name type="scientific">Aspergillus uvarum CBS 121591</name>
    <dbReference type="NCBI Taxonomy" id="1448315"/>
    <lineage>
        <taxon>Eukaryota</taxon>
        <taxon>Fungi</taxon>
        <taxon>Dikarya</taxon>
        <taxon>Ascomycota</taxon>
        <taxon>Pezizomycotina</taxon>
        <taxon>Eurotiomycetes</taxon>
        <taxon>Eurotiomycetidae</taxon>
        <taxon>Eurotiales</taxon>
        <taxon>Aspergillaceae</taxon>
        <taxon>Aspergillus</taxon>
        <taxon>Aspergillus subgen. Circumdati</taxon>
    </lineage>
</organism>
<evidence type="ECO:0000313" key="1">
    <source>
        <dbReference type="EMBL" id="PYH80352.1"/>
    </source>
</evidence>
<dbReference type="OrthoDB" id="2129688at2759"/>
<keyword evidence="2" id="KW-1185">Reference proteome</keyword>
<name>A0A319DLP0_9EURO</name>
<reference evidence="1 2" key="1">
    <citation type="submission" date="2016-12" db="EMBL/GenBank/DDBJ databases">
        <title>The genomes of Aspergillus section Nigri reveals drivers in fungal speciation.</title>
        <authorList>
            <consortium name="DOE Joint Genome Institute"/>
            <person name="Vesth T.C."/>
            <person name="Nybo J."/>
            <person name="Theobald S."/>
            <person name="Brandl J."/>
            <person name="Frisvad J.C."/>
            <person name="Nielsen K.F."/>
            <person name="Lyhne E.K."/>
            <person name="Kogle M.E."/>
            <person name="Kuo A."/>
            <person name="Riley R."/>
            <person name="Clum A."/>
            <person name="Nolan M."/>
            <person name="Lipzen A."/>
            <person name="Salamov A."/>
            <person name="Henrissat B."/>
            <person name="Wiebenga A."/>
            <person name="De Vries R.P."/>
            <person name="Grigoriev I.V."/>
            <person name="Mortensen U.H."/>
            <person name="Andersen M.R."/>
            <person name="Baker S.E."/>
        </authorList>
    </citation>
    <scope>NUCLEOTIDE SEQUENCE [LARGE SCALE GENOMIC DNA]</scope>
    <source>
        <strain evidence="1 2">CBS 121591</strain>
    </source>
</reference>
<proteinExistence type="predicted"/>
<protein>
    <submittedName>
        <fullName evidence="1">Uncharacterized protein</fullName>
    </submittedName>
</protein>
<gene>
    <name evidence="1" type="ORF">BO82DRAFT_108981</name>
</gene>
<sequence length="375" mass="42798">MCASEFLPFDGDIKISVPPEVYRLHSHVVARRSGTLNRAIEHARENAHPCTDPVLIEMDLVVVPAADRRYGRLEIEAVAGVPQRAQPADLLSPKLRKIWGNLIKSLSGQTPFLKPHNPDLPGLAIRPDPDEEPDDILHNSKALITLAEELEATQTVFSALEDAFVDLGHDLGEAVAEDPIQWLCISMTLRESWIFKDAACHVVGKWHNLEPEVKMSIPEAARRVCQSYSDELVQRCKAVEDFFMTVEFEPLENPGSSDLLGLSPHMWVALTRFREWVYVNISLANGFRGEDGGFNFYRYMYNEDDEYDEDWVPYLMEDDCPQEDVDEIHGYLHRLREFCEEEVEPLLESNVSHSTGRYLTCTEIKDEDIPWDDDE</sequence>
<dbReference type="EMBL" id="KZ821710">
    <property type="protein sequence ID" value="PYH80352.1"/>
    <property type="molecule type" value="Genomic_DNA"/>
</dbReference>
<dbReference type="Proteomes" id="UP000248340">
    <property type="component" value="Unassembled WGS sequence"/>
</dbReference>
<dbReference type="RefSeq" id="XP_025490552.1">
    <property type="nucleotide sequence ID" value="XM_025629795.1"/>
</dbReference>